<dbReference type="RefSeq" id="WP_234862467.1">
    <property type="nucleotide sequence ID" value="NZ_JAKEVZ010000013.1"/>
</dbReference>
<dbReference type="Gene3D" id="3.40.50.2000">
    <property type="entry name" value="Glycogen Phosphorylase B"/>
    <property type="match status" value="2"/>
</dbReference>
<keyword evidence="1" id="KW-0808">Transferase</keyword>
<gene>
    <name evidence="3" type="ORF">L0U89_16180</name>
</gene>
<dbReference type="SUPFAM" id="SSF53756">
    <property type="entry name" value="UDP-Glycosyltransferase/glycogen phosphorylase"/>
    <property type="match status" value="1"/>
</dbReference>
<keyword evidence="4" id="KW-1185">Reference proteome</keyword>
<dbReference type="Pfam" id="PF13439">
    <property type="entry name" value="Glyco_transf_4"/>
    <property type="match status" value="1"/>
</dbReference>
<evidence type="ECO:0000259" key="2">
    <source>
        <dbReference type="Pfam" id="PF13439"/>
    </source>
</evidence>
<protein>
    <submittedName>
        <fullName evidence="3">Glycosyltransferase family 4 protein</fullName>
    </submittedName>
</protein>
<sequence>MKKNKINPTVWIFSEIFFPDETSTGYLFTELALGLSDTYDVKVVTETDLHSFGVNSGEKRILSHIEIIRLKNLKLNKNKVLQRIVKFAFLSIQFTISFLVKVKRGDKVILVTNPAPALVGISLMNRLVKAKMVLVVHDVFPENTIAAGLMKPNVGYRFIKKIFDFAYSRFDRIVVLGRDMREIVTQKSRRPERITIIENWADLESLEIEPNSDYNSFGKDLVSILFAGNLGRLQCLPEMVKIIGRYPHLVCLTIVGTGAVEGELKQIVQENQFQNINFLGPFPRESQNRFLNSFDICLVSLNERMYGLGVPSKTYNILAVGKPILYFGPPNSEIDHLVKEQALGWTSNSLVEFEDVLHKISKSEIDGIDPHRIREVARKNFSKGHFIRKFKDVLDII</sequence>
<name>A0ABS9BZ78_9BACT</name>
<dbReference type="CDD" id="cd03794">
    <property type="entry name" value="GT4_WbuB-like"/>
    <property type="match status" value="1"/>
</dbReference>
<reference evidence="3 4" key="1">
    <citation type="submission" date="2022-01" db="EMBL/GenBank/DDBJ databases">
        <title>Mariniradius saccharolyticus sp. nov., isolated from sediment of a river.</title>
        <authorList>
            <person name="Liu H."/>
        </authorList>
    </citation>
    <scope>NUCLEOTIDE SEQUENCE [LARGE SCALE GENOMIC DNA]</scope>
    <source>
        <strain evidence="3 4">RY-2</strain>
    </source>
</reference>
<evidence type="ECO:0000313" key="4">
    <source>
        <dbReference type="Proteomes" id="UP001201449"/>
    </source>
</evidence>
<evidence type="ECO:0000313" key="3">
    <source>
        <dbReference type="EMBL" id="MCF1752599.1"/>
    </source>
</evidence>
<feature type="domain" description="Glycosyltransferase subfamily 4-like N-terminal" evidence="2">
    <location>
        <begin position="30"/>
        <end position="204"/>
    </location>
</feature>
<comment type="caution">
    <text evidence="3">The sequence shown here is derived from an EMBL/GenBank/DDBJ whole genome shotgun (WGS) entry which is preliminary data.</text>
</comment>
<evidence type="ECO:0000256" key="1">
    <source>
        <dbReference type="ARBA" id="ARBA00022679"/>
    </source>
</evidence>
<dbReference type="EMBL" id="JAKEVZ010000013">
    <property type="protein sequence ID" value="MCF1752599.1"/>
    <property type="molecule type" value="Genomic_DNA"/>
</dbReference>
<dbReference type="Proteomes" id="UP001201449">
    <property type="component" value="Unassembled WGS sequence"/>
</dbReference>
<dbReference type="PANTHER" id="PTHR46401">
    <property type="entry name" value="GLYCOSYLTRANSFERASE WBBK-RELATED"/>
    <property type="match status" value="1"/>
</dbReference>
<dbReference type="PANTHER" id="PTHR46401:SF2">
    <property type="entry name" value="GLYCOSYLTRANSFERASE WBBK-RELATED"/>
    <property type="match status" value="1"/>
</dbReference>
<dbReference type="InterPro" id="IPR028098">
    <property type="entry name" value="Glyco_trans_4-like_N"/>
</dbReference>
<organism evidence="3 4">
    <name type="scientific">Mariniradius sediminis</name>
    <dbReference type="NCBI Taxonomy" id="2909237"/>
    <lineage>
        <taxon>Bacteria</taxon>
        <taxon>Pseudomonadati</taxon>
        <taxon>Bacteroidota</taxon>
        <taxon>Cytophagia</taxon>
        <taxon>Cytophagales</taxon>
        <taxon>Cyclobacteriaceae</taxon>
        <taxon>Mariniradius</taxon>
    </lineage>
</organism>
<proteinExistence type="predicted"/>
<accession>A0ABS9BZ78</accession>